<sequence length="59" mass="6821">MYKKNENFKPLRVHGKTHSSGEGAVHSFKRSSPKMVVKDPYVKVEKPVYSRIIEVYKGK</sequence>
<evidence type="ECO:0000313" key="1">
    <source>
        <dbReference type="EMBL" id="TGY66200.1"/>
    </source>
</evidence>
<accession>A0AC61R9E7</accession>
<dbReference type="Proteomes" id="UP000308836">
    <property type="component" value="Unassembled WGS sequence"/>
</dbReference>
<comment type="caution">
    <text evidence="1">The sequence shown here is derived from an EMBL/GenBank/DDBJ whole genome shotgun (WGS) entry which is preliminary data.</text>
</comment>
<reference evidence="1" key="1">
    <citation type="submission" date="2019-04" db="EMBL/GenBank/DDBJ databases">
        <title>Microbes associate with the intestines of laboratory mice.</title>
        <authorList>
            <person name="Navarre W."/>
            <person name="Wong E."/>
            <person name="Huang K."/>
            <person name="Tropini C."/>
            <person name="Ng K."/>
            <person name="Yu B."/>
        </authorList>
    </citation>
    <scope>NUCLEOTIDE SEQUENCE</scope>
    <source>
        <strain evidence="1">NM09_H32</strain>
    </source>
</reference>
<gene>
    <name evidence="1" type="ORF">E5336_04965</name>
</gene>
<protein>
    <submittedName>
        <fullName evidence="1">Uncharacterized protein</fullName>
    </submittedName>
</protein>
<proteinExistence type="predicted"/>
<dbReference type="EMBL" id="SRYG01000008">
    <property type="protein sequence ID" value="TGY66200.1"/>
    <property type="molecule type" value="Genomic_DNA"/>
</dbReference>
<name>A0AC61R9E7_9FIRM</name>
<evidence type="ECO:0000313" key="2">
    <source>
        <dbReference type="Proteomes" id="UP000308836"/>
    </source>
</evidence>
<organism evidence="1 2">
    <name type="scientific">Dubosiella muris</name>
    <dbReference type="NCBI Taxonomy" id="3038133"/>
    <lineage>
        <taxon>Bacteria</taxon>
        <taxon>Bacillati</taxon>
        <taxon>Bacillota</taxon>
        <taxon>Erysipelotrichia</taxon>
        <taxon>Erysipelotrichales</taxon>
        <taxon>Erysipelotrichaceae</taxon>
        <taxon>Dubosiella</taxon>
    </lineage>
</organism>
<keyword evidence="2" id="KW-1185">Reference proteome</keyword>